<accession>A0ABU1VVZ7</accession>
<dbReference type="PANTHER" id="PTHR43084">
    <property type="entry name" value="PERSULFIDE DIOXYGENASE ETHE1"/>
    <property type="match status" value="1"/>
</dbReference>
<reference evidence="3 4" key="1">
    <citation type="submission" date="2023-07" db="EMBL/GenBank/DDBJ databases">
        <title>Sorghum-associated microbial communities from plants grown in Nebraska, USA.</title>
        <authorList>
            <person name="Schachtman D."/>
        </authorList>
    </citation>
    <scope>NUCLEOTIDE SEQUENCE [LARGE SCALE GENOMIC DNA]</scope>
    <source>
        <strain evidence="3 4">4138</strain>
    </source>
</reference>
<dbReference type="InterPro" id="IPR051682">
    <property type="entry name" value="Mito_Persulfide_Diox"/>
</dbReference>
<sequence>MQQPVVHAFFEPQSFTYSYLVWDPLSKEAAVIDPVLEFDAASGSTSTSFAQRIITKVKAHNLTVQWLLETHVHADHLSAAPFLKQQLGGRIAIGSRITEVQQLFGQVFNLNDLKTDGSAFDKLFADGEDFMLGTLNCSVIHTPGHTPACVSYCIGDTVFVGDTLFMPDYGSARCDFPGGDAATLYHSVQKLYQLPDQTRMFLCHDYKAPGREEFVCETTVAAQKQKNIHLKQGVSVQSFVSMRTSRDKTLGMPKLILPSVQVNVRAGQFPAAEDNGTVYLKLPVNLF</sequence>
<gene>
    <name evidence="3" type="ORF">J2W69_000782</name>
</gene>
<dbReference type="SUPFAM" id="SSF56281">
    <property type="entry name" value="Metallo-hydrolase/oxidoreductase"/>
    <property type="match status" value="1"/>
</dbReference>
<evidence type="ECO:0000313" key="4">
    <source>
        <dbReference type="Proteomes" id="UP001257909"/>
    </source>
</evidence>
<dbReference type="Gene3D" id="3.60.15.10">
    <property type="entry name" value="Ribonuclease Z/Hydroxyacylglutathione hydrolase-like"/>
    <property type="match status" value="1"/>
</dbReference>
<organism evidence="3 4">
    <name type="scientific">Rheinheimera soli</name>
    <dbReference type="NCBI Taxonomy" id="443616"/>
    <lineage>
        <taxon>Bacteria</taxon>
        <taxon>Pseudomonadati</taxon>
        <taxon>Pseudomonadota</taxon>
        <taxon>Gammaproteobacteria</taxon>
        <taxon>Chromatiales</taxon>
        <taxon>Chromatiaceae</taxon>
        <taxon>Rheinheimera</taxon>
    </lineage>
</organism>
<proteinExistence type="predicted"/>
<dbReference type="CDD" id="cd07724">
    <property type="entry name" value="POD-like_MBL-fold"/>
    <property type="match status" value="1"/>
</dbReference>
<dbReference type="SMART" id="SM00849">
    <property type="entry name" value="Lactamase_B"/>
    <property type="match status" value="1"/>
</dbReference>
<dbReference type="InterPro" id="IPR036866">
    <property type="entry name" value="RibonucZ/Hydroxyglut_hydro"/>
</dbReference>
<comment type="caution">
    <text evidence="3">The sequence shown here is derived from an EMBL/GenBank/DDBJ whole genome shotgun (WGS) entry which is preliminary data.</text>
</comment>
<dbReference type="InterPro" id="IPR044528">
    <property type="entry name" value="POD-like_MBL-fold"/>
</dbReference>
<keyword evidence="4" id="KW-1185">Reference proteome</keyword>
<dbReference type="PANTHER" id="PTHR43084:SF1">
    <property type="entry name" value="PERSULFIDE DIOXYGENASE ETHE1, MITOCHONDRIAL"/>
    <property type="match status" value="1"/>
</dbReference>
<evidence type="ECO:0000256" key="1">
    <source>
        <dbReference type="ARBA" id="ARBA00022723"/>
    </source>
</evidence>
<dbReference type="Pfam" id="PF00753">
    <property type="entry name" value="Lactamase_B"/>
    <property type="match status" value="1"/>
</dbReference>
<dbReference type="Proteomes" id="UP001257909">
    <property type="component" value="Unassembled WGS sequence"/>
</dbReference>
<evidence type="ECO:0000259" key="2">
    <source>
        <dbReference type="SMART" id="SM00849"/>
    </source>
</evidence>
<evidence type="ECO:0000313" key="3">
    <source>
        <dbReference type="EMBL" id="MDR7119867.1"/>
    </source>
</evidence>
<protein>
    <submittedName>
        <fullName evidence="3">Glyoxylase-like metal-dependent hydrolase (Beta-lactamase superfamily II)</fullName>
    </submittedName>
</protein>
<dbReference type="EMBL" id="JAVDWR010000001">
    <property type="protein sequence ID" value="MDR7119867.1"/>
    <property type="molecule type" value="Genomic_DNA"/>
</dbReference>
<feature type="domain" description="Metallo-beta-lactamase" evidence="2">
    <location>
        <begin position="15"/>
        <end position="204"/>
    </location>
</feature>
<name>A0ABU1VVZ7_9GAMM</name>
<keyword evidence="1" id="KW-0479">Metal-binding</keyword>
<dbReference type="InterPro" id="IPR001279">
    <property type="entry name" value="Metallo-B-lactamas"/>
</dbReference>
<dbReference type="RefSeq" id="WP_310274755.1">
    <property type="nucleotide sequence ID" value="NZ_JAVDWR010000001.1"/>
</dbReference>